<evidence type="ECO:0000256" key="1">
    <source>
        <dbReference type="SAM" id="MobiDB-lite"/>
    </source>
</evidence>
<organism evidence="3 4">
    <name type="scientific">Catenovulum sediminis</name>
    <dbReference type="NCBI Taxonomy" id="1740262"/>
    <lineage>
        <taxon>Bacteria</taxon>
        <taxon>Pseudomonadati</taxon>
        <taxon>Pseudomonadota</taxon>
        <taxon>Gammaproteobacteria</taxon>
        <taxon>Alteromonadales</taxon>
        <taxon>Alteromonadaceae</taxon>
        <taxon>Catenovulum</taxon>
    </lineage>
</organism>
<dbReference type="InterPro" id="IPR036397">
    <property type="entry name" value="RNaseH_sf"/>
</dbReference>
<dbReference type="InterPro" id="IPR012337">
    <property type="entry name" value="RNaseH-like_sf"/>
</dbReference>
<dbReference type="EMBL" id="JBELOE010000272">
    <property type="protein sequence ID" value="MER2493895.1"/>
    <property type="molecule type" value="Genomic_DNA"/>
</dbReference>
<gene>
    <name evidence="3" type="ORF">ABS311_18625</name>
</gene>
<evidence type="ECO:0000313" key="4">
    <source>
        <dbReference type="Proteomes" id="UP001467690"/>
    </source>
</evidence>
<protein>
    <submittedName>
        <fullName evidence="3">Integrase core domain-containing protein</fullName>
    </submittedName>
</protein>
<evidence type="ECO:0000259" key="2">
    <source>
        <dbReference type="Pfam" id="PF13683"/>
    </source>
</evidence>
<sequence length="139" mass="15895">GSPMKGATMLATLQELGIMPSFSRPSVSNDNPYSESLFKTLKYRPEYPEKAFESITTARAWVSGFVNWYNDEHLHSGIKFVTPNQRHAGLDKEILAHRHKINTEAKMKHPTRWSGKTRDWSTIEQVHLNPTKNEDEKAA</sequence>
<name>A0ABV1RME9_9ALTE</name>
<feature type="non-terminal residue" evidence="3">
    <location>
        <position position="1"/>
    </location>
</feature>
<evidence type="ECO:0000313" key="3">
    <source>
        <dbReference type="EMBL" id="MER2493895.1"/>
    </source>
</evidence>
<comment type="caution">
    <text evidence="3">The sequence shown here is derived from an EMBL/GenBank/DDBJ whole genome shotgun (WGS) entry which is preliminary data.</text>
</comment>
<dbReference type="Gene3D" id="3.30.420.10">
    <property type="entry name" value="Ribonuclease H-like superfamily/Ribonuclease H"/>
    <property type="match status" value="1"/>
</dbReference>
<proteinExistence type="predicted"/>
<feature type="domain" description="Integrase catalytic" evidence="2">
    <location>
        <begin position="17"/>
        <end position="83"/>
    </location>
</feature>
<reference evidence="3 4" key="1">
    <citation type="submission" date="2024-06" db="EMBL/GenBank/DDBJ databases">
        <authorList>
            <person name="Chen R.Y."/>
        </authorList>
    </citation>
    <scope>NUCLEOTIDE SEQUENCE [LARGE SCALE GENOMIC DNA]</scope>
    <source>
        <strain evidence="3 4">D2</strain>
    </source>
</reference>
<accession>A0ABV1RME9</accession>
<feature type="region of interest" description="Disordered" evidence="1">
    <location>
        <begin position="102"/>
        <end position="122"/>
    </location>
</feature>
<dbReference type="SUPFAM" id="SSF53098">
    <property type="entry name" value="Ribonuclease H-like"/>
    <property type="match status" value="1"/>
</dbReference>
<dbReference type="Pfam" id="PF13683">
    <property type="entry name" value="rve_3"/>
    <property type="match status" value="1"/>
</dbReference>
<dbReference type="Proteomes" id="UP001467690">
    <property type="component" value="Unassembled WGS sequence"/>
</dbReference>
<dbReference type="RefSeq" id="WP_350402923.1">
    <property type="nucleotide sequence ID" value="NZ_JBELOE010000272.1"/>
</dbReference>
<keyword evidence="4" id="KW-1185">Reference proteome</keyword>
<dbReference type="InterPro" id="IPR001584">
    <property type="entry name" value="Integrase_cat-core"/>
</dbReference>